<accession>A0ABC8ZT17</accession>
<protein>
    <submittedName>
        <fullName evidence="3">Uncharacterized protein</fullName>
    </submittedName>
</protein>
<keyword evidence="2" id="KW-0012">Acyltransferase</keyword>
<keyword evidence="4" id="KW-1185">Reference proteome</keyword>
<dbReference type="InterPro" id="IPR023213">
    <property type="entry name" value="CAT-like_dom_sf"/>
</dbReference>
<dbReference type="GO" id="GO:0016747">
    <property type="term" value="F:acyltransferase activity, transferring groups other than amino-acyl groups"/>
    <property type="evidence" value="ECO:0007669"/>
    <property type="project" value="UniProtKB-ARBA"/>
</dbReference>
<dbReference type="Gene3D" id="3.30.559.10">
    <property type="entry name" value="Chloramphenicol acetyltransferase-like domain"/>
    <property type="match status" value="2"/>
</dbReference>
<organism evidence="3 4">
    <name type="scientific">Urochloa decumbens</name>
    <dbReference type="NCBI Taxonomy" id="240449"/>
    <lineage>
        <taxon>Eukaryota</taxon>
        <taxon>Viridiplantae</taxon>
        <taxon>Streptophyta</taxon>
        <taxon>Embryophyta</taxon>
        <taxon>Tracheophyta</taxon>
        <taxon>Spermatophyta</taxon>
        <taxon>Magnoliopsida</taxon>
        <taxon>Liliopsida</taxon>
        <taxon>Poales</taxon>
        <taxon>Poaceae</taxon>
        <taxon>PACMAD clade</taxon>
        <taxon>Panicoideae</taxon>
        <taxon>Panicodae</taxon>
        <taxon>Paniceae</taxon>
        <taxon>Melinidinae</taxon>
        <taxon>Urochloa</taxon>
    </lineage>
</organism>
<keyword evidence="1" id="KW-0808">Transferase</keyword>
<name>A0ABC8ZT17_9POAL</name>
<dbReference type="Pfam" id="PF02458">
    <property type="entry name" value="Transferase"/>
    <property type="match status" value="1"/>
</dbReference>
<evidence type="ECO:0000313" key="3">
    <source>
        <dbReference type="EMBL" id="CAL4967407.1"/>
    </source>
</evidence>
<evidence type="ECO:0000256" key="2">
    <source>
        <dbReference type="ARBA" id="ARBA00023315"/>
    </source>
</evidence>
<sequence length="473" mass="50696">MAPQALHPVTTVLEQCHVSPSPAPVAEQPRTLPLTFFDLAFWGLPPVQRLFFYDNADLLEVSDFTLGELPKLKDSLAAALHHFYPLAGKLTCQLAEGVAPPEVVFAHGDSVPLTVAVSGDDFEYLAGDHARDTTRLHPLLPALRRHGGGGSRSQEQDVLAVQVTVFPRAGICIGTTLHHAVADGSSYAHFLRTWAAIHRLGKKAAAAVMDAPPLFDRAAVRDDAGLRDAFLRDHRALADGGLDGWDLSRRHRPGEVVLATFRFTDKQLRALGRHVESETSARCSPYALACGAAWAGIVHARSGRDGDPDAASSPARFGFVTGCKPRARPPIPASYFGNCLGLCRVDEAASNERGLTAAAASAAIWRAIEELAEEGRALRDARGWVRSVREYASARAVTVAGSPKLRLYAAADLGGAWGRPRKVEIASVERTGALALAESGRDGDGGIEVGVALPRAEMEAFRAFYIDLFDRLG</sequence>
<dbReference type="AlphaFoldDB" id="A0ABC8ZT17"/>
<dbReference type="PANTHER" id="PTHR31625">
    <property type="match status" value="1"/>
</dbReference>
<evidence type="ECO:0000313" key="4">
    <source>
        <dbReference type="Proteomes" id="UP001497457"/>
    </source>
</evidence>
<evidence type="ECO:0000256" key="1">
    <source>
        <dbReference type="ARBA" id="ARBA00022679"/>
    </source>
</evidence>
<dbReference type="EMBL" id="OZ075112">
    <property type="protein sequence ID" value="CAL4967407.1"/>
    <property type="molecule type" value="Genomic_DNA"/>
</dbReference>
<gene>
    <name evidence="3" type="ORF">URODEC1_LOCUS48359</name>
</gene>
<proteinExistence type="predicted"/>
<dbReference type="InterPro" id="IPR051504">
    <property type="entry name" value="Plant_metabolite_acyltrans"/>
</dbReference>
<reference evidence="3" key="1">
    <citation type="submission" date="2024-10" db="EMBL/GenBank/DDBJ databases">
        <authorList>
            <person name="Ryan C."/>
        </authorList>
    </citation>
    <scope>NUCLEOTIDE SEQUENCE [LARGE SCALE GENOMIC DNA]</scope>
</reference>
<dbReference type="Proteomes" id="UP001497457">
    <property type="component" value="Chromosome 2b"/>
</dbReference>